<keyword evidence="1" id="KW-0175">Coiled coil</keyword>
<evidence type="ECO:0000313" key="4">
    <source>
        <dbReference type="Proteomes" id="UP000289316"/>
    </source>
</evidence>
<dbReference type="EMBL" id="QZFR01000013">
    <property type="protein sequence ID" value="RXV75014.1"/>
    <property type="molecule type" value="Genomic_DNA"/>
</dbReference>
<dbReference type="AlphaFoldDB" id="A0A4V1PTL5"/>
<dbReference type="InterPro" id="IPR036234">
    <property type="entry name" value="SA_I/II_PAC_V_sf"/>
</dbReference>
<feature type="coiled-coil region" evidence="1">
    <location>
        <begin position="17"/>
        <end position="44"/>
    </location>
</feature>
<protein>
    <recommendedName>
        <fullName evidence="2">Glucan-binding protein C/Surface antigen I/II V-domain domain-containing protein</fullName>
    </recommendedName>
</protein>
<evidence type="ECO:0000256" key="1">
    <source>
        <dbReference type="SAM" id="Coils"/>
    </source>
</evidence>
<dbReference type="InterPro" id="IPR013574">
    <property type="entry name" value="Glucan-bd_C/Surface_Ag-I/II_V"/>
</dbReference>
<dbReference type="SUPFAM" id="SSF74914">
    <property type="entry name" value="V-region of surface antigen I/II (SA I/II, PAC)"/>
    <property type="match status" value="1"/>
</dbReference>
<reference evidence="3 4" key="1">
    <citation type="submission" date="2018-09" db="EMBL/GenBank/DDBJ databases">
        <title>Murine metabolic-syndrome-specific gut microbial biobank.</title>
        <authorList>
            <person name="Liu C."/>
        </authorList>
    </citation>
    <scope>NUCLEOTIDE SEQUENCE [LARGE SCALE GENOMIC DNA]</scope>
    <source>
        <strain evidence="3 4">C-30</strain>
    </source>
</reference>
<dbReference type="Proteomes" id="UP000289316">
    <property type="component" value="Unassembled WGS sequence"/>
</dbReference>
<dbReference type="Pfam" id="PF08363">
    <property type="entry name" value="GbpC"/>
    <property type="match status" value="1"/>
</dbReference>
<evidence type="ECO:0000259" key="2">
    <source>
        <dbReference type="Pfam" id="PF08363"/>
    </source>
</evidence>
<organism evidence="3 4">
    <name type="scientific">Ligilactobacillus murinus</name>
    <dbReference type="NCBI Taxonomy" id="1622"/>
    <lineage>
        <taxon>Bacteria</taxon>
        <taxon>Bacillati</taxon>
        <taxon>Bacillota</taxon>
        <taxon>Bacilli</taxon>
        <taxon>Lactobacillales</taxon>
        <taxon>Lactobacillaceae</taxon>
        <taxon>Ligilactobacillus</taxon>
    </lineage>
</organism>
<proteinExistence type="predicted"/>
<feature type="domain" description="Glucan-binding protein C/Surface antigen I/II V-domain" evidence="2">
    <location>
        <begin position="25"/>
        <end position="305"/>
    </location>
</feature>
<comment type="caution">
    <text evidence="3">The sequence shown here is derived from an EMBL/GenBank/DDBJ whole genome shotgun (WGS) entry which is preliminary data.</text>
</comment>
<evidence type="ECO:0000313" key="3">
    <source>
        <dbReference type="EMBL" id="RXV75014.1"/>
    </source>
</evidence>
<gene>
    <name evidence="3" type="ORF">D6C19_03080</name>
</gene>
<dbReference type="OrthoDB" id="2329755at2"/>
<dbReference type="Gene3D" id="2.60.530.10">
    <property type="entry name" value="Major cell-surface adhesin PAc"/>
    <property type="match status" value="1"/>
</dbReference>
<name>A0A4V1PTL5_9LACO</name>
<accession>A0A4V1PTL5</accession>
<sequence>MYTLFLREIILTITEVNREYKNQADDISKKVDAYKYKYDKYQKELDAYHATLNKDQIDSNAIIQSLLLKSEPNAQVTFDNKSNLTYKGKTDNYHTFELFSGNDISGTVSVTYDNLENSFYGNKKIKKIVAVFSNANTDFQKISNRDTASLNIIQDPTLGFWYNGIEGIDVDYTFYDVDGNLIDFSNDKLTGAGAWITLGSLNSGSGRIEKVKLLSTGKAYVFKNSSVSIHSGNELYSEKTNSMALKQGEDPLASNTNWIDREATDFPWGNEEWDAGLENEHAYYGAGVLNVTGKDIKLRFSTTRNYNLEGVNSGTWATISTTIVKDDSGIKTPEKPTVNYHFNSVTACVKNADMTAFIGKIYTI</sequence>